<accession>A0AAV9GXR7</accession>
<protein>
    <submittedName>
        <fullName evidence="2">Uncharacterized protein</fullName>
    </submittedName>
</protein>
<feature type="region of interest" description="Disordered" evidence="1">
    <location>
        <begin position="90"/>
        <end position="112"/>
    </location>
</feature>
<organism evidence="2 3">
    <name type="scientific">Podospora aff. communis PSN243</name>
    <dbReference type="NCBI Taxonomy" id="3040156"/>
    <lineage>
        <taxon>Eukaryota</taxon>
        <taxon>Fungi</taxon>
        <taxon>Dikarya</taxon>
        <taxon>Ascomycota</taxon>
        <taxon>Pezizomycotina</taxon>
        <taxon>Sordariomycetes</taxon>
        <taxon>Sordariomycetidae</taxon>
        <taxon>Sordariales</taxon>
        <taxon>Podosporaceae</taxon>
        <taxon>Podospora</taxon>
    </lineage>
</organism>
<evidence type="ECO:0000313" key="2">
    <source>
        <dbReference type="EMBL" id="KAK4453017.1"/>
    </source>
</evidence>
<name>A0AAV9GXR7_9PEZI</name>
<reference evidence="2" key="2">
    <citation type="submission" date="2023-05" db="EMBL/GenBank/DDBJ databases">
        <authorList>
            <consortium name="Lawrence Berkeley National Laboratory"/>
            <person name="Steindorff A."/>
            <person name="Hensen N."/>
            <person name="Bonometti L."/>
            <person name="Westerberg I."/>
            <person name="Brannstrom I.O."/>
            <person name="Guillou S."/>
            <person name="Cros-Aarteil S."/>
            <person name="Calhoun S."/>
            <person name="Haridas S."/>
            <person name="Kuo A."/>
            <person name="Mondo S."/>
            <person name="Pangilinan J."/>
            <person name="Riley R."/>
            <person name="Labutti K."/>
            <person name="Andreopoulos B."/>
            <person name="Lipzen A."/>
            <person name="Chen C."/>
            <person name="Yanf M."/>
            <person name="Daum C."/>
            <person name="Ng V."/>
            <person name="Clum A."/>
            <person name="Ohm R."/>
            <person name="Martin F."/>
            <person name="Silar P."/>
            <person name="Natvig D."/>
            <person name="Lalanne C."/>
            <person name="Gautier V."/>
            <person name="Ament-Velasquez S.L."/>
            <person name="Kruys A."/>
            <person name="Hutchinson M.I."/>
            <person name="Powell A.J."/>
            <person name="Barry K."/>
            <person name="Miller A.N."/>
            <person name="Grigoriev I.V."/>
            <person name="Debuchy R."/>
            <person name="Gladieux P."/>
            <person name="Thoren M.H."/>
            <person name="Johannesson H."/>
        </authorList>
    </citation>
    <scope>NUCLEOTIDE SEQUENCE</scope>
    <source>
        <strain evidence="2">PSN243</strain>
    </source>
</reference>
<keyword evidence="3" id="KW-1185">Reference proteome</keyword>
<evidence type="ECO:0000313" key="3">
    <source>
        <dbReference type="Proteomes" id="UP001321760"/>
    </source>
</evidence>
<proteinExistence type="predicted"/>
<comment type="caution">
    <text evidence="2">The sequence shown here is derived from an EMBL/GenBank/DDBJ whole genome shotgun (WGS) entry which is preliminary data.</text>
</comment>
<gene>
    <name evidence="2" type="ORF">QBC34DRAFT_215019</name>
</gene>
<reference evidence="2" key="1">
    <citation type="journal article" date="2023" name="Mol. Phylogenet. Evol.">
        <title>Genome-scale phylogeny and comparative genomics of the fungal order Sordariales.</title>
        <authorList>
            <person name="Hensen N."/>
            <person name="Bonometti L."/>
            <person name="Westerberg I."/>
            <person name="Brannstrom I.O."/>
            <person name="Guillou S."/>
            <person name="Cros-Aarteil S."/>
            <person name="Calhoun S."/>
            <person name="Haridas S."/>
            <person name="Kuo A."/>
            <person name="Mondo S."/>
            <person name="Pangilinan J."/>
            <person name="Riley R."/>
            <person name="LaButti K."/>
            <person name="Andreopoulos B."/>
            <person name="Lipzen A."/>
            <person name="Chen C."/>
            <person name="Yan M."/>
            <person name="Daum C."/>
            <person name="Ng V."/>
            <person name="Clum A."/>
            <person name="Steindorff A."/>
            <person name="Ohm R.A."/>
            <person name="Martin F."/>
            <person name="Silar P."/>
            <person name="Natvig D.O."/>
            <person name="Lalanne C."/>
            <person name="Gautier V."/>
            <person name="Ament-Velasquez S.L."/>
            <person name="Kruys A."/>
            <person name="Hutchinson M.I."/>
            <person name="Powell A.J."/>
            <person name="Barry K."/>
            <person name="Miller A.N."/>
            <person name="Grigoriev I.V."/>
            <person name="Debuchy R."/>
            <person name="Gladieux P."/>
            <person name="Hiltunen Thoren M."/>
            <person name="Johannesson H."/>
        </authorList>
    </citation>
    <scope>NUCLEOTIDE SEQUENCE</scope>
    <source>
        <strain evidence="2">PSN243</strain>
    </source>
</reference>
<evidence type="ECO:0000256" key="1">
    <source>
        <dbReference type="SAM" id="MobiDB-lite"/>
    </source>
</evidence>
<sequence>MKSPTSRSRPETLSEVEMVDQRSLKLAQRLHFRNWRCNLAKGQRSKESILSAQASCRRPSTPHALTWLLSVCVMLQPDDPSPLARFRRLEGHSGRSTEKVSSQSASESKKKRLKAAKKTFFSANQSRRCRLARQRRCFLLPFGPNRTGLDFSKTPHPTQRAPTTGRITEFWKHDAAECARLFSDPRNRIRSAPQQRRSSTRHMIDDVLGVAGQFIGAKTPARYGIGVMFLQPSITSHSVGTRKEKYHNSLSLRRITDGCLGAYHQFSSHRRCTLQCHTSIAVQTIPKPANVLQVCLSHSGHGFRFFSQPYSRTGYR</sequence>
<dbReference type="EMBL" id="MU865921">
    <property type="protein sequence ID" value="KAK4453017.1"/>
    <property type="molecule type" value="Genomic_DNA"/>
</dbReference>
<dbReference type="Proteomes" id="UP001321760">
    <property type="component" value="Unassembled WGS sequence"/>
</dbReference>
<dbReference type="AlphaFoldDB" id="A0AAV9GXR7"/>